<dbReference type="EMBL" id="JAQIZT010000006">
    <property type="protein sequence ID" value="KAJ6994596.1"/>
    <property type="molecule type" value="Genomic_DNA"/>
</dbReference>
<gene>
    <name evidence="1" type="ORF">NC653_017415</name>
</gene>
<name>A0AAD6QQD1_9ROSI</name>
<protein>
    <submittedName>
        <fullName evidence="1">Uncharacterized protein</fullName>
    </submittedName>
</protein>
<keyword evidence="2" id="KW-1185">Reference proteome</keyword>
<accession>A0AAD6QQD1</accession>
<comment type="caution">
    <text evidence="1">The sequence shown here is derived from an EMBL/GenBank/DDBJ whole genome shotgun (WGS) entry which is preliminary data.</text>
</comment>
<sequence>MSMFSMFRSTNDDLFALFVLHLSTRDSQCSRFIIFICGRKLLATKGQLSDVTLEKQKINLVLKIMSSM</sequence>
<reference evidence="1" key="1">
    <citation type="journal article" date="2023" name="Mol. Ecol. Resour.">
        <title>Chromosome-level genome assembly of a triploid poplar Populus alba 'Berolinensis'.</title>
        <authorList>
            <person name="Chen S."/>
            <person name="Yu Y."/>
            <person name="Wang X."/>
            <person name="Wang S."/>
            <person name="Zhang T."/>
            <person name="Zhou Y."/>
            <person name="He R."/>
            <person name="Meng N."/>
            <person name="Wang Y."/>
            <person name="Liu W."/>
            <person name="Liu Z."/>
            <person name="Liu J."/>
            <person name="Guo Q."/>
            <person name="Huang H."/>
            <person name="Sederoff R.R."/>
            <person name="Wang G."/>
            <person name="Qu G."/>
            <person name="Chen S."/>
        </authorList>
    </citation>
    <scope>NUCLEOTIDE SEQUENCE</scope>
    <source>
        <strain evidence="1">SC-2020</strain>
    </source>
</reference>
<organism evidence="1 2">
    <name type="scientific">Populus alba x Populus x berolinensis</name>
    <dbReference type="NCBI Taxonomy" id="444605"/>
    <lineage>
        <taxon>Eukaryota</taxon>
        <taxon>Viridiplantae</taxon>
        <taxon>Streptophyta</taxon>
        <taxon>Embryophyta</taxon>
        <taxon>Tracheophyta</taxon>
        <taxon>Spermatophyta</taxon>
        <taxon>Magnoliopsida</taxon>
        <taxon>eudicotyledons</taxon>
        <taxon>Gunneridae</taxon>
        <taxon>Pentapetalae</taxon>
        <taxon>rosids</taxon>
        <taxon>fabids</taxon>
        <taxon>Malpighiales</taxon>
        <taxon>Salicaceae</taxon>
        <taxon>Saliceae</taxon>
        <taxon>Populus</taxon>
    </lineage>
</organism>
<dbReference type="Proteomes" id="UP001164929">
    <property type="component" value="Chromosome 6"/>
</dbReference>
<evidence type="ECO:0000313" key="2">
    <source>
        <dbReference type="Proteomes" id="UP001164929"/>
    </source>
</evidence>
<proteinExistence type="predicted"/>
<dbReference type="AlphaFoldDB" id="A0AAD6QQD1"/>
<evidence type="ECO:0000313" key="1">
    <source>
        <dbReference type="EMBL" id="KAJ6994596.1"/>
    </source>
</evidence>